<organism evidence="2 3">
    <name type="scientific">Zizania palustris</name>
    <name type="common">Northern wild rice</name>
    <dbReference type="NCBI Taxonomy" id="103762"/>
    <lineage>
        <taxon>Eukaryota</taxon>
        <taxon>Viridiplantae</taxon>
        <taxon>Streptophyta</taxon>
        <taxon>Embryophyta</taxon>
        <taxon>Tracheophyta</taxon>
        <taxon>Spermatophyta</taxon>
        <taxon>Magnoliopsida</taxon>
        <taxon>Liliopsida</taxon>
        <taxon>Poales</taxon>
        <taxon>Poaceae</taxon>
        <taxon>BOP clade</taxon>
        <taxon>Oryzoideae</taxon>
        <taxon>Oryzeae</taxon>
        <taxon>Zizaniinae</taxon>
        <taxon>Zizania</taxon>
    </lineage>
</organism>
<reference evidence="2" key="1">
    <citation type="journal article" date="2021" name="bioRxiv">
        <title>Whole Genome Assembly and Annotation of Northern Wild Rice, Zizania palustris L., Supports a Whole Genome Duplication in the Zizania Genus.</title>
        <authorList>
            <person name="Haas M."/>
            <person name="Kono T."/>
            <person name="Macchietto M."/>
            <person name="Millas R."/>
            <person name="McGilp L."/>
            <person name="Shao M."/>
            <person name="Duquette J."/>
            <person name="Hirsch C.N."/>
            <person name="Kimball J."/>
        </authorList>
    </citation>
    <scope>NUCLEOTIDE SEQUENCE</scope>
    <source>
        <tissue evidence="2">Fresh leaf tissue</tissue>
    </source>
</reference>
<protein>
    <submittedName>
        <fullName evidence="2">Uncharacterized protein</fullName>
    </submittedName>
</protein>
<feature type="compositionally biased region" description="Basic residues" evidence="1">
    <location>
        <begin position="1"/>
        <end position="11"/>
    </location>
</feature>
<dbReference type="Proteomes" id="UP000729402">
    <property type="component" value="Unassembled WGS sequence"/>
</dbReference>
<dbReference type="AlphaFoldDB" id="A0A8J5WJN5"/>
<proteinExistence type="predicted"/>
<gene>
    <name evidence="2" type="ORF">GUJ93_ZPchr0011g28066</name>
</gene>
<evidence type="ECO:0000313" key="2">
    <source>
        <dbReference type="EMBL" id="KAG8089736.1"/>
    </source>
</evidence>
<evidence type="ECO:0000313" key="3">
    <source>
        <dbReference type="Proteomes" id="UP000729402"/>
    </source>
</evidence>
<accession>A0A8J5WJN5</accession>
<dbReference type="OrthoDB" id="666185at2759"/>
<name>A0A8J5WJN5_ZIZPA</name>
<dbReference type="EMBL" id="JAAALK010000081">
    <property type="protein sequence ID" value="KAG8089736.1"/>
    <property type="molecule type" value="Genomic_DNA"/>
</dbReference>
<evidence type="ECO:0000256" key="1">
    <source>
        <dbReference type="SAM" id="MobiDB-lite"/>
    </source>
</evidence>
<feature type="region of interest" description="Disordered" evidence="1">
    <location>
        <begin position="1"/>
        <end position="22"/>
    </location>
</feature>
<reference evidence="2" key="2">
    <citation type="submission" date="2021-02" db="EMBL/GenBank/DDBJ databases">
        <authorList>
            <person name="Kimball J.A."/>
            <person name="Haas M.W."/>
            <person name="Macchietto M."/>
            <person name="Kono T."/>
            <person name="Duquette J."/>
            <person name="Shao M."/>
        </authorList>
    </citation>
    <scope>NUCLEOTIDE SEQUENCE</scope>
    <source>
        <tissue evidence="2">Fresh leaf tissue</tissue>
    </source>
</reference>
<sequence>MASIFKARRRRSPDDDGEEDRSAFGRVTRRCLSLEKGALVPTKASTMARVARMESSPGWLSNLLSGARRVITSVLFFSPEKYACIVIYYDIKNYEFLCESLNDIVFYM</sequence>
<keyword evidence="3" id="KW-1185">Reference proteome</keyword>
<comment type="caution">
    <text evidence="2">The sequence shown here is derived from an EMBL/GenBank/DDBJ whole genome shotgun (WGS) entry which is preliminary data.</text>
</comment>